<dbReference type="Proteomes" id="UP001144313">
    <property type="component" value="Unassembled WGS sequence"/>
</dbReference>
<evidence type="ECO:0000256" key="1">
    <source>
        <dbReference type="SAM" id="MobiDB-lite"/>
    </source>
</evidence>
<evidence type="ECO:0000313" key="2">
    <source>
        <dbReference type="EMBL" id="GLI42817.1"/>
    </source>
</evidence>
<name>A0A9W6G9K5_9ACTN</name>
<evidence type="ECO:0000313" key="3">
    <source>
        <dbReference type="Proteomes" id="UP001144313"/>
    </source>
</evidence>
<comment type="caution">
    <text evidence="2">The sequence shown here is derived from an EMBL/GenBank/DDBJ whole genome shotgun (WGS) entry which is preliminary data.</text>
</comment>
<dbReference type="AlphaFoldDB" id="A0A9W6G9K5"/>
<gene>
    <name evidence="2" type="ORF">GALLR39Z86_26670</name>
</gene>
<keyword evidence="3" id="KW-1185">Reference proteome</keyword>
<feature type="region of interest" description="Disordered" evidence="1">
    <location>
        <begin position="1"/>
        <end position="22"/>
    </location>
</feature>
<protein>
    <submittedName>
        <fullName evidence="2">Uncharacterized protein</fullName>
    </submittedName>
</protein>
<proteinExistence type="predicted"/>
<dbReference type="EMBL" id="BSDT01000001">
    <property type="protein sequence ID" value="GLI42817.1"/>
    <property type="molecule type" value="Genomic_DNA"/>
</dbReference>
<reference evidence="2" key="1">
    <citation type="submission" date="2022-12" db="EMBL/GenBank/DDBJ databases">
        <title>Reference genome sequencing for broad-spectrum identification of bacterial and archaeal isolates by mass spectrometry.</title>
        <authorList>
            <person name="Sekiguchi Y."/>
            <person name="Tourlousse D.M."/>
        </authorList>
    </citation>
    <scope>NUCLEOTIDE SEQUENCE</scope>
    <source>
        <strain evidence="2">LLR39Z86</strain>
    </source>
</reference>
<accession>A0A9W6G9K5</accession>
<organism evidence="2 3">
    <name type="scientific">Glycomyces algeriensis</name>
    <dbReference type="NCBI Taxonomy" id="256037"/>
    <lineage>
        <taxon>Bacteria</taxon>
        <taxon>Bacillati</taxon>
        <taxon>Actinomycetota</taxon>
        <taxon>Actinomycetes</taxon>
        <taxon>Glycomycetales</taxon>
        <taxon>Glycomycetaceae</taxon>
        <taxon>Glycomyces</taxon>
    </lineage>
</organism>
<sequence length="64" mass="6945">MHPAVGRDGPPGRDERLAGDLAAEDPLEAHSRARSPEEALVDLLQVEDAEERVHGVLAHEDFPP</sequence>